<dbReference type="RefSeq" id="XP_044553808.1">
    <property type="nucleotide sequence ID" value="XM_044689272.1"/>
</dbReference>
<keyword evidence="2" id="KW-1185">Reference proteome</keyword>
<protein>
    <submittedName>
        <fullName evidence="1">Uncharacterized protein</fullName>
    </submittedName>
</protein>
<dbReference type="Proteomes" id="UP000816034">
    <property type="component" value="Unassembled WGS sequence"/>
</dbReference>
<accession>A0AA88KQM0</accession>
<dbReference type="EMBL" id="PYSW02000006">
    <property type="protein sequence ID" value="KAG2391914.1"/>
    <property type="molecule type" value="Genomic_DNA"/>
</dbReference>
<dbReference type="GeneID" id="68105852"/>
<reference evidence="1 2" key="1">
    <citation type="journal article" date="2018" name="BMC Genomics">
        <title>The genome of Naegleria lovaniensis, the basis for a comparative approach to unravel pathogenicity factors of the human pathogenic amoeba N. fowleri.</title>
        <authorList>
            <person name="Liechti N."/>
            <person name="Schurch N."/>
            <person name="Bruggmann R."/>
            <person name="Wittwer M."/>
        </authorList>
    </citation>
    <scope>NUCLEOTIDE SEQUENCE [LARGE SCALE GENOMIC DNA]</scope>
    <source>
        <strain evidence="1 2">ATCC 30569</strain>
    </source>
</reference>
<comment type="caution">
    <text evidence="1">The sequence shown here is derived from an EMBL/GenBank/DDBJ whole genome shotgun (WGS) entry which is preliminary data.</text>
</comment>
<organism evidence="1 2">
    <name type="scientific">Naegleria lovaniensis</name>
    <name type="common">Amoeba</name>
    <dbReference type="NCBI Taxonomy" id="51637"/>
    <lineage>
        <taxon>Eukaryota</taxon>
        <taxon>Discoba</taxon>
        <taxon>Heterolobosea</taxon>
        <taxon>Tetramitia</taxon>
        <taxon>Eutetramitia</taxon>
        <taxon>Vahlkampfiidae</taxon>
        <taxon>Naegleria</taxon>
    </lineage>
</organism>
<sequence>MLYTTSRAALSPIKSSKKWSTRTSTLCILFTNSIRTYFHHRYTHSDPHLHTPPLSPSSSEQAHPRSQQQLLDIMHQVNYVAEHNQKLLREFEQLKRQLEEKETKSLCSWIDTNPFKFGVLCGTIVFMMVVTRLELKKNKMKVSQLREKLNELAQQKKLAAFNGRGN</sequence>
<dbReference type="AlphaFoldDB" id="A0AA88KQM0"/>
<name>A0AA88KQM0_NAELO</name>
<evidence type="ECO:0000313" key="1">
    <source>
        <dbReference type="EMBL" id="KAG2391914.1"/>
    </source>
</evidence>
<proteinExistence type="predicted"/>
<evidence type="ECO:0000313" key="2">
    <source>
        <dbReference type="Proteomes" id="UP000816034"/>
    </source>
</evidence>
<gene>
    <name evidence="1" type="ORF">C9374_013399</name>
</gene>